<proteinExistence type="predicted"/>
<feature type="region of interest" description="Disordered" evidence="2">
    <location>
        <begin position="1"/>
        <end position="38"/>
    </location>
</feature>
<accession>A0A0D0D342</accession>
<organism evidence="3 4">
    <name type="scientific">Collybiopsis luxurians FD-317 M1</name>
    <dbReference type="NCBI Taxonomy" id="944289"/>
    <lineage>
        <taxon>Eukaryota</taxon>
        <taxon>Fungi</taxon>
        <taxon>Dikarya</taxon>
        <taxon>Basidiomycota</taxon>
        <taxon>Agaricomycotina</taxon>
        <taxon>Agaricomycetes</taxon>
        <taxon>Agaricomycetidae</taxon>
        <taxon>Agaricales</taxon>
        <taxon>Marasmiineae</taxon>
        <taxon>Omphalotaceae</taxon>
        <taxon>Collybiopsis</taxon>
        <taxon>Collybiopsis luxurians</taxon>
    </lineage>
</organism>
<keyword evidence="1" id="KW-0175">Coiled coil</keyword>
<feature type="compositionally biased region" description="Polar residues" evidence="2">
    <location>
        <begin position="1"/>
        <end position="37"/>
    </location>
</feature>
<name>A0A0D0D342_9AGAR</name>
<dbReference type="Proteomes" id="UP000053593">
    <property type="component" value="Unassembled WGS sequence"/>
</dbReference>
<sequence>MSSRLASFKGPSTPNSSPVQHRQASNIPSSPAKSTESTFHRKLRTLLQELRAATDIWDDLILIDGLKAAKSLVDARTELDNALSSAPNRLPRTRIVGPKLDLMEQRIHDLDGVLAKLQKQFRKMTAIVDNLEVLVIDAYRNKGCQWVQQEPLWTTWSLEKFASTIPEILIPYHRALNGHIALVNALRSHSISFEESRSAISTWTEQPWLEGSGWEANWEELCSVEIDRWNR</sequence>
<gene>
    <name evidence="3" type="ORF">GYMLUDRAFT_221911</name>
</gene>
<dbReference type="AlphaFoldDB" id="A0A0D0D342"/>
<evidence type="ECO:0000313" key="3">
    <source>
        <dbReference type="EMBL" id="KIK63668.1"/>
    </source>
</evidence>
<protein>
    <submittedName>
        <fullName evidence="3">Uncharacterized protein</fullName>
    </submittedName>
</protein>
<dbReference type="OrthoDB" id="17066at2759"/>
<evidence type="ECO:0000256" key="2">
    <source>
        <dbReference type="SAM" id="MobiDB-lite"/>
    </source>
</evidence>
<keyword evidence="4" id="KW-1185">Reference proteome</keyword>
<dbReference type="HOGENOM" id="CLU_089014_0_0_1"/>
<reference evidence="3 4" key="1">
    <citation type="submission" date="2014-04" db="EMBL/GenBank/DDBJ databases">
        <title>Evolutionary Origins and Diversification of the Mycorrhizal Mutualists.</title>
        <authorList>
            <consortium name="DOE Joint Genome Institute"/>
            <consortium name="Mycorrhizal Genomics Consortium"/>
            <person name="Kohler A."/>
            <person name="Kuo A."/>
            <person name="Nagy L.G."/>
            <person name="Floudas D."/>
            <person name="Copeland A."/>
            <person name="Barry K.W."/>
            <person name="Cichocki N."/>
            <person name="Veneault-Fourrey C."/>
            <person name="LaButti K."/>
            <person name="Lindquist E.A."/>
            <person name="Lipzen A."/>
            <person name="Lundell T."/>
            <person name="Morin E."/>
            <person name="Murat C."/>
            <person name="Riley R."/>
            <person name="Ohm R."/>
            <person name="Sun H."/>
            <person name="Tunlid A."/>
            <person name="Henrissat B."/>
            <person name="Grigoriev I.V."/>
            <person name="Hibbett D.S."/>
            <person name="Martin F."/>
        </authorList>
    </citation>
    <scope>NUCLEOTIDE SEQUENCE [LARGE SCALE GENOMIC DNA]</scope>
    <source>
        <strain evidence="3 4">FD-317 M1</strain>
    </source>
</reference>
<evidence type="ECO:0000256" key="1">
    <source>
        <dbReference type="SAM" id="Coils"/>
    </source>
</evidence>
<dbReference type="EMBL" id="KN834763">
    <property type="protein sequence ID" value="KIK63668.1"/>
    <property type="molecule type" value="Genomic_DNA"/>
</dbReference>
<evidence type="ECO:0000313" key="4">
    <source>
        <dbReference type="Proteomes" id="UP000053593"/>
    </source>
</evidence>
<feature type="coiled-coil region" evidence="1">
    <location>
        <begin position="100"/>
        <end position="134"/>
    </location>
</feature>